<dbReference type="EMBL" id="CP053832">
    <property type="protein sequence ID" value="QKF84692.1"/>
    <property type="molecule type" value="Genomic_DNA"/>
</dbReference>
<dbReference type="RefSeq" id="WP_018713964.1">
    <property type="nucleotide sequence ID" value="NZ_CP053832.1"/>
</dbReference>
<name>A0AAE7EAP3_9BACT</name>
<dbReference type="AlphaFoldDB" id="A0AAE7EAP3"/>
<proteinExistence type="predicted"/>
<accession>A0AAE7EAP3</accession>
<sequence length="118" mass="13975">MISNDIIASLVYKYMDMANEWPIDKIEKIFNFLDDLVLRINLIIEQNSKLSDEEFLKFIGNLPEKYSKIKNLDGTQTVLENNNYNKNLIDILKDRKFITSSKKFGKDNIRLYIKDYTN</sequence>
<organism evidence="1 2">
    <name type="scientific">Campylobacter ureolyticus</name>
    <dbReference type="NCBI Taxonomy" id="827"/>
    <lineage>
        <taxon>Bacteria</taxon>
        <taxon>Pseudomonadati</taxon>
        <taxon>Campylobacterota</taxon>
        <taxon>Epsilonproteobacteria</taxon>
        <taxon>Campylobacterales</taxon>
        <taxon>Campylobacteraceae</taxon>
        <taxon>Campylobacter</taxon>
    </lineage>
</organism>
<protein>
    <submittedName>
        <fullName evidence="1">Uncharacterized protein</fullName>
    </submittedName>
</protein>
<evidence type="ECO:0000313" key="1">
    <source>
        <dbReference type="EMBL" id="QKF84692.1"/>
    </source>
</evidence>
<gene>
    <name evidence="1" type="ORF">CURT_1229</name>
</gene>
<dbReference type="Proteomes" id="UP000509722">
    <property type="component" value="Chromosome"/>
</dbReference>
<reference evidence="1 2" key="1">
    <citation type="submission" date="2020-05" db="EMBL/GenBank/DDBJ databases">
        <title>Complete genome sequencing of Campylobacter and Arcobacter type strains.</title>
        <authorList>
            <person name="Miller W.G."/>
            <person name="Yee E."/>
        </authorList>
    </citation>
    <scope>NUCLEOTIDE SEQUENCE [LARGE SCALE GENOMIC DNA]</scope>
    <source>
        <strain evidence="1 2">LMG 6451</strain>
    </source>
</reference>
<dbReference type="GeneID" id="77176134"/>
<evidence type="ECO:0000313" key="2">
    <source>
        <dbReference type="Proteomes" id="UP000509722"/>
    </source>
</evidence>